<protein>
    <submittedName>
        <fullName evidence="1">Uncharacterized protein</fullName>
    </submittedName>
</protein>
<dbReference type="Proteomes" id="UP000694050">
    <property type="component" value="Unassembled WGS sequence"/>
</dbReference>
<comment type="caution">
    <text evidence="1">The sequence shown here is derived from an EMBL/GenBank/DDBJ whole genome shotgun (WGS) entry which is preliminary data.</text>
</comment>
<sequence>MKFDGWVSLRLDWRIRVDNAREPWTTDTAKETNLPAVPKSPSGLIEQLAHVIQSEIPRISFNYFLMHKAACYVLKDLKRALTAEIGPSFRKYIPSEDKLPFVVGYVFSTAAGHGSSDVRESAGWAVTGSSISQRTS</sequence>
<evidence type="ECO:0000313" key="2">
    <source>
        <dbReference type="Proteomes" id="UP000694050"/>
    </source>
</evidence>
<name>A0A8J5TYX3_FUSOX</name>
<reference evidence="1" key="1">
    <citation type="submission" date="2021-04" db="EMBL/GenBank/DDBJ databases">
        <title>First draft genome resource for Brassicaceae pathogens Fusarium oxysporum f. sp. raphani and Fusarium oxysporum f. sp. rapae.</title>
        <authorList>
            <person name="Asai S."/>
        </authorList>
    </citation>
    <scope>NUCLEOTIDE SEQUENCE</scope>
    <source>
        <strain evidence="1">Tf1208</strain>
    </source>
</reference>
<gene>
    <name evidence="1" type="ORF">Forpe1208_v006717</name>
</gene>
<dbReference type="AlphaFoldDB" id="A0A8J5TYX3"/>
<dbReference type="EMBL" id="JAELUQ010000004">
    <property type="protein sequence ID" value="KAG7415983.1"/>
    <property type="molecule type" value="Genomic_DNA"/>
</dbReference>
<accession>A0A8J5TYX3</accession>
<organism evidence="1 2">
    <name type="scientific">Fusarium oxysporum f. sp. rapae</name>
    <dbReference type="NCBI Taxonomy" id="485398"/>
    <lineage>
        <taxon>Eukaryota</taxon>
        <taxon>Fungi</taxon>
        <taxon>Dikarya</taxon>
        <taxon>Ascomycota</taxon>
        <taxon>Pezizomycotina</taxon>
        <taxon>Sordariomycetes</taxon>
        <taxon>Hypocreomycetidae</taxon>
        <taxon>Hypocreales</taxon>
        <taxon>Nectriaceae</taxon>
        <taxon>Fusarium</taxon>
        <taxon>Fusarium oxysporum species complex</taxon>
    </lineage>
</organism>
<proteinExistence type="predicted"/>
<evidence type="ECO:0000313" key="1">
    <source>
        <dbReference type="EMBL" id="KAG7415983.1"/>
    </source>
</evidence>